<proteinExistence type="predicted"/>
<protein>
    <submittedName>
        <fullName evidence="1">Uncharacterized protein</fullName>
    </submittedName>
</protein>
<gene>
    <name evidence="1" type="ORF">RISK_003095</name>
</gene>
<evidence type="ECO:0000313" key="1">
    <source>
        <dbReference type="EMBL" id="KLU04827.1"/>
    </source>
</evidence>
<evidence type="ECO:0000313" key="2">
    <source>
        <dbReference type="Proteomes" id="UP000036367"/>
    </source>
</evidence>
<comment type="caution">
    <text evidence="1">The sequence shown here is derived from an EMBL/GenBank/DDBJ whole genome shotgun (WGS) entry which is preliminary data.</text>
</comment>
<name>A0A0J1BE01_RHOIS</name>
<organism evidence="1 2">
    <name type="scientific">Rhodopirellula islandica</name>
    <dbReference type="NCBI Taxonomy" id="595434"/>
    <lineage>
        <taxon>Bacteria</taxon>
        <taxon>Pseudomonadati</taxon>
        <taxon>Planctomycetota</taxon>
        <taxon>Planctomycetia</taxon>
        <taxon>Pirellulales</taxon>
        <taxon>Pirellulaceae</taxon>
        <taxon>Rhodopirellula</taxon>
    </lineage>
</organism>
<dbReference type="EMBL" id="LECT01000025">
    <property type="protein sequence ID" value="KLU04827.1"/>
    <property type="molecule type" value="Genomic_DNA"/>
</dbReference>
<dbReference type="Proteomes" id="UP000036367">
    <property type="component" value="Unassembled WGS sequence"/>
</dbReference>
<sequence>MKQRRDHKDWQLSNGTWNDLVKLEWLVAKIGKTFDKGDSKRKHGRPS</sequence>
<accession>A0A0J1BE01</accession>
<dbReference type="AlphaFoldDB" id="A0A0J1BE01"/>
<keyword evidence="2" id="KW-1185">Reference proteome</keyword>
<reference evidence="1" key="1">
    <citation type="submission" date="2015-05" db="EMBL/GenBank/DDBJ databases">
        <title>Permanent draft genome of Rhodopirellula islandicus K833.</title>
        <authorList>
            <person name="Kizina J."/>
            <person name="Richter M."/>
            <person name="Glockner F.O."/>
            <person name="Harder J."/>
        </authorList>
    </citation>
    <scope>NUCLEOTIDE SEQUENCE [LARGE SCALE GENOMIC DNA]</scope>
    <source>
        <strain evidence="1">K833</strain>
    </source>
</reference>